<dbReference type="GO" id="GO:0005778">
    <property type="term" value="C:peroxisomal membrane"/>
    <property type="evidence" value="ECO:0007669"/>
    <property type="project" value="UniProtKB-SubCell"/>
</dbReference>
<evidence type="ECO:0000256" key="3">
    <source>
        <dbReference type="ARBA" id="ARBA00004906"/>
    </source>
</evidence>
<evidence type="ECO:0000256" key="16">
    <source>
        <dbReference type="ARBA" id="ARBA00023136"/>
    </source>
</evidence>
<evidence type="ECO:0000256" key="4">
    <source>
        <dbReference type="ARBA" id="ARBA00008704"/>
    </source>
</evidence>
<dbReference type="GO" id="GO:0008270">
    <property type="term" value="F:zinc ion binding"/>
    <property type="evidence" value="ECO:0007669"/>
    <property type="project" value="UniProtKB-KW"/>
</dbReference>
<accession>A0A8J2WCF4</accession>
<dbReference type="InterPro" id="IPR001841">
    <property type="entry name" value="Znf_RING"/>
</dbReference>
<dbReference type="InterPro" id="IPR006845">
    <property type="entry name" value="Pex_N"/>
</dbReference>
<keyword evidence="9" id="KW-0812">Transmembrane</keyword>
<keyword evidence="21" id="KW-1185">Reference proteome</keyword>
<evidence type="ECO:0000256" key="5">
    <source>
        <dbReference type="ARBA" id="ARBA00012483"/>
    </source>
</evidence>
<dbReference type="GO" id="GO:0061630">
    <property type="term" value="F:ubiquitin protein ligase activity"/>
    <property type="evidence" value="ECO:0007669"/>
    <property type="project" value="UniProtKB-EC"/>
</dbReference>
<comment type="catalytic activity">
    <reaction evidence="1">
        <text>S-ubiquitinyl-[E2 ubiquitin-conjugating enzyme]-L-cysteine + [acceptor protein]-L-lysine = [E2 ubiquitin-conjugating enzyme]-L-cysteine + N(6)-ubiquitinyl-[acceptor protein]-L-lysine.</text>
        <dbReference type="EC" id="2.3.2.27"/>
    </reaction>
</comment>
<evidence type="ECO:0000259" key="19">
    <source>
        <dbReference type="PROSITE" id="PS50089"/>
    </source>
</evidence>
<keyword evidence="16" id="KW-0472">Membrane</keyword>
<evidence type="ECO:0000256" key="8">
    <source>
        <dbReference type="ARBA" id="ARBA00022679"/>
    </source>
</evidence>
<evidence type="ECO:0000256" key="2">
    <source>
        <dbReference type="ARBA" id="ARBA00004585"/>
    </source>
</evidence>
<dbReference type="PANTHER" id="PTHR23350">
    <property type="entry name" value="PEROXISOME ASSEMBLY PROTEIN 10"/>
    <property type="match status" value="1"/>
</dbReference>
<sequence>MAVFVEANPPEILRASQKDESYINTIKSDLADIVQRLFGNQTWLKVQWLSDITCVFLYYTLTTLLDNQTLGEEYVGLIQVNSTLRALPSKLTRLTAITLQVLGPRLFSQVMKKLDTWLRNPENIPDLTPKAREYILLLTDLVQSSSVWVGRLNLVLFYMYGKYYRLSQRMTKIHYIFTTDYMKTETYNPTFKFIGQMALTHLVLLLLTNSISKWKSAKSLQGSSANLADVDSSGEKCVGVSPSTTAKCSLCWDSRKNTSCTPCGHLFCWQCILQWLQTKHECPLCRESVQPSRIVPLLNYE</sequence>
<dbReference type="Pfam" id="PF13920">
    <property type="entry name" value="zf-C3HC4_3"/>
    <property type="match status" value="1"/>
</dbReference>
<evidence type="ECO:0000256" key="18">
    <source>
        <dbReference type="PROSITE-ProRule" id="PRU00175"/>
    </source>
</evidence>
<dbReference type="GO" id="GO:0016558">
    <property type="term" value="P:protein import into peroxisome matrix"/>
    <property type="evidence" value="ECO:0007669"/>
    <property type="project" value="InterPro"/>
</dbReference>
<dbReference type="PANTHER" id="PTHR23350:SF0">
    <property type="entry name" value="PEROXISOME BIOGENESIS FACTOR 10"/>
    <property type="match status" value="1"/>
</dbReference>
<evidence type="ECO:0000313" key="21">
    <source>
        <dbReference type="Proteomes" id="UP000789390"/>
    </source>
</evidence>
<dbReference type="InterPro" id="IPR025654">
    <property type="entry name" value="PEX2/10"/>
</dbReference>
<keyword evidence="7" id="KW-0962">Peroxisome biogenesis</keyword>
<dbReference type="OrthoDB" id="6270329at2759"/>
<keyword evidence="17" id="KW-0576">Peroxisome</keyword>
<evidence type="ECO:0000256" key="12">
    <source>
        <dbReference type="ARBA" id="ARBA00022786"/>
    </source>
</evidence>
<evidence type="ECO:0000256" key="17">
    <source>
        <dbReference type="ARBA" id="ARBA00023140"/>
    </source>
</evidence>
<keyword evidence="14" id="KW-0653">Protein transport</keyword>
<dbReference type="SMART" id="SM00184">
    <property type="entry name" value="RING"/>
    <property type="match status" value="1"/>
</dbReference>
<dbReference type="PROSITE" id="PS50089">
    <property type="entry name" value="ZF_RING_2"/>
    <property type="match status" value="1"/>
</dbReference>
<dbReference type="CDD" id="cd16527">
    <property type="entry name" value="RING-HC_PEX10"/>
    <property type="match status" value="1"/>
</dbReference>
<comment type="pathway">
    <text evidence="3">Protein modification; protein ubiquitination.</text>
</comment>
<reference evidence="20" key="1">
    <citation type="submission" date="2021-11" db="EMBL/GenBank/DDBJ databases">
        <authorList>
            <person name="Schell T."/>
        </authorList>
    </citation>
    <scope>NUCLEOTIDE SEQUENCE</scope>
    <source>
        <strain evidence="20">M5</strain>
    </source>
</reference>
<evidence type="ECO:0000256" key="1">
    <source>
        <dbReference type="ARBA" id="ARBA00000900"/>
    </source>
</evidence>
<comment type="subcellular location">
    <subcellularLocation>
        <location evidence="2">Peroxisome membrane</location>
        <topology evidence="2">Multi-pass membrane protein</topology>
    </subcellularLocation>
</comment>
<dbReference type="Proteomes" id="UP000789390">
    <property type="component" value="Unassembled WGS sequence"/>
</dbReference>
<keyword evidence="12" id="KW-0833">Ubl conjugation pathway</keyword>
<evidence type="ECO:0000256" key="15">
    <source>
        <dbReference type="ARBA" id="ARBA00022989"/>
    </source>
</evidence>
<organism evidence="20 21">
    <name type="scientific">Daphnia galeata</name>
    <dbReference type="NCBI Taxonomy" id="27404"/>
    <lineage>
        <taxon>Eukaryota</taxon>
        <taxon>Metazoa</taxon>
        <taxon>Ecdysozoa</taxon>
        <taxon>Arthropoda</taxon>
        <taxon>Crustacea</taxon>
        <taxon>Branchiopoda</taxon>
        <taxon>Diplostraca</taxon>
        <taxon>Cladocera</taxon>
        <taxon>Anomopoda</taxon>
        <taxon>Daphniidae</taxon>
        <taxon>Daphnia</taxon>
    </lineage>
</organism>
<keyword evidence="6" id="KW-0813">Transport</keyword>
<keyword evidence="8" id="KW-0808">Transferase</keyword>
<name>A0A8J2WCF4_9CRUS</name>
<dbReference type="InterPro" id="IPR013083">
    <property type="entry name" value="Znf_RING/FYVE/PHD"/>
</dbReference>
<proteinExistence type="inferred from homology"/>
<evidence type="ECO:0000313" key="20">
    <source>
        <dbReference type="EMBL" id="CAH0101349.1"/>
    </source>
</evidence>
<keyword evidence="15" id="KW-1133">Transmembrane helix</keyword>
<dbReference type="SUPFAM" id="SSF57850">
    <property type="entry name" value="RING/U-box"/>
    <property type="match status" value="1"/>
</dbReference>
<dbReference type="Pfam" id="PF04757">
    <property type="entry name" value="Pex2_Pex12"/>
    <property type="match status" value="1"/>
</dbReference>
<comment type="similarity">
    <text evidence="4">Belongs to the pex2/pex10/pex12 family.</text>
</comment>
<keyword evidence="10" id="KW-0479">Metal-binding</keyword>
<dbReference type="InterPro" id="IPR017907">
    <property type="entry name" value="Znf_RING_CS"/>
</dbReference>
<evidence type="ECO:0000256" key="13">
    <source>
        <dbReference type="ARBA" id="ARBA00022833"/>
    </source>
</evidence>
<comment type="caution">
    <text evidence="20">The sequence shown here is derived from an EMBL/GenBank/DDBJ whole genome shotgun (WGS) entry which is preliminary data.</text>
</comment>
<dbReference type="EC" id="2.3.2.27" evidence="5"/>
<keyword evidence="13" id="KW-0862">Zinc</keyword>
<dbReference type="AlphaFoldDB" id="A0A8J2WCF4"/>
<evidence type="ECO:0000256" key="14">
    <source>
        <dbReference type="ARBA" id="ARBA00022927"/>
    </source>
</evidence>
<feature type="domain" description="RING-type" evidence="19">
    <location>
        <begin position="248"/>
        <end position="286"/>
    </location>
</feature>
<keyword evidence="11 18" id="KW-0863">Zinc-finger</keyword>
<dbReference type="EMBL" id="CAKKLH010000057">
    <property type="protein sequence ID" value="CAH0101349.1"/>
    <property type="molecule type" value="Genomic_DNA"/>
</dbReference>
<evidence type="ECO:0000256" key="11">
    <source>
        <dbReference type="ARBA" id="ARBA00022771"/>
    </source>
</evidence>
<dbReference type="Gene3D" id="3.30.40.10">
    <property type="entry name" value="Zinc/RING finger domain, C3HC4 (zinc finger)"/>
    <property type="match status" value="1"/>
</dbReference>
<protein>
    <recommendedName>
        <fullName evidence="5">RING-type E3 ubiquitin transferase</fullName>
        <ecNumber evidence="5">2.3.2.27</ecNumber>
    </recommendedName>
</protein>
<evidence type="ECO:0000256" key="10">
    <source>
        <dbReference type="ARBA" id="ARBA00022723"/>
    </source>
</evidence>
<gene>
    <name evidence="20" type="ORF">DGAL_LOCUS3679</name>
</gene>
<dbReference type="PROSITE" id="PS00518">
    <property type="entry name" value="ZF_RING_1"/>
    <property type="match status" value="1"/>
</dbReference>
<evidence type="ECO:0000256" key="7">
    <source>
        <dbReference type="ARBA" id="ARBA00022593"/>
    </source>
</evidence>
<evidence type="ECO:0000256" key="9">
    <source>
        <dbReference type="ARBA" id="ARBA00022692"/>
    </source>
</evidence>
<evidence type="ECO:0000256" key="6">
    <source>
        <dbReference type="ARBA" id="ARBA00022448"/>
    </source>
</evidence>